<gene>
    <name evidence="1" type="primary">orf356</name>
</gene>
<name>A0A386B1M7_9CHLO</name>
<evidence type="ECO:0008006" key="2">
    <source>
        <dbReference type="Google" id="ProtNLM"/>
    </source>
</evidence>
<organism evidence="1">
    <name type="scientific">Glaukea argentea</name>
    <dbReference type="NCBI Taxonomy" id="2894057"/>
    <lineage>
        <taxon>Eukaryota</taxon>
        <taxon>Viridiplantae</taxon>
        <taxon>Chlorophyta</taxon>
        <taxon>core chlorophytes</taxon>
        <taxon>Ulvophyceae</taxon>
        <taxon>TCBD clade</taxon>
        <taxon>Bryopsidales</taxon>
        <taxon>Halimedineae</taxon>
        <taxon>Halimedaceae</taxon>
        <taxon>Udoteae</taxon>
        <taxon>Glaukea</taxon>
    </lineage>
</organism>
<accession>A0A386B1M7</accession>
<dbReference type="AlphaFoldDB" id="A0A386B1M7"/>
<protein>
    <recommendedName>
        <fullName evidence="2">Group II intron maturase-specific domain-containing protein</fullName>
    </recommendedName>
</protein>
<proteinExistence type="predicted"/>
<dbReference type="RefSeq" id="YP_009519556.1">
    <property type="nucleotide sequence ID" value="NC_039527.1"/>
</dbReference>
<dbReference type="GeneID" id="38279554"/>
<keyword evidence="1" id="KW-0934">Plastid</keyword>
<keyword evidence="1" id="KW-0150">Chloroplast</keyword>
<dbReference type="EMBL" id="MH591111">
    <property type="protein sequence ID" value="AYC65557.1"/>
    <property type="molecule type" value="Genomic_DNA"/>
</dbReference>
<reference evidence="1" key="1">
    <citation type="submission" date="2018-07" db="EMBL/GenBank/DDBJ databases">
        <authorList>
            <person name="Quirk P.G."/>
            <person name="Krulwich T.A."/>
        </authorList>
    </citation>
    <scope>NUCLEOTIDE SEQUENCE</scope>
</reference>
<geneLocation type="chloroplast" evidence="1"/>
<evidence type="ECO:0000313" key="1">
    <source>
        <dbReference type="EMBL" id="AYC65557.1"/>
    </source>
</evidence>
<sequence>MKRPWFYGYGKLLKIQKAIKYNAKKNIRSCRNYQRLLRRSSFIQLLIINEILQDNLNLLEVNFNSKKYRQFLKNDIIVRLWIFALFPILDNQKSLTYLKLAEIYKIFCLYLKKPFVQYVFFCKFSSFFSKKNKYWIMSNISVEKKFFLNSFTLKKKMNYQKKLFSLKQIFKQLTILHFQTNFKISKKIQKSKLRYSSKKNFCLTNSLFYNQIESLEYNNILIFFLEKEFKNMYDPKIYGLNLQFNKFYLLKNGINFLGWFFKKNANYLNVKINQKNFHNYKKEIKKYFNTNQPIDKIIYNINNKILNWKKFYNPTKRYINDYFFWQIWYWIKKHSRRKSFKYLYNYYWKKSTSFFS</sequence>
<reference evidence="1" key="2">
    <citation type="journal article" date="2019" name="Mol. Phylogenet. Evol.">
        <title>Reassessment of the classification of bryopsidales (chlorophyta) based on chloroplast phylogenomic analyses.</title>
        <authorList>
            <person name="Cremen M.C."/>
            <person name="Leliaert F."/>
            <person name="West J."/>
            <person name="Lam D.W."/>
            <person name="Shimada S."/>
            <person name="Lopez-Bautista J.M."/>
            <person name="Verbruggen H."/>
        </authorList>
    </citation>
    <scope>NUCLEOTIDE SEQUENCE</scope>
</reference>